<dbReference type="AlphaFoldDB" id="A0A5B7D8L1"/>
<keyword evidence="3" id="KW-1185">Reference proteome</keyword>
<dbReference type="Proteomes" id="UP000324222">
    <property type="component" value="Unassembled WGS sequence"/>
</dbReference>
<evidence type="ECO:0000313" key="2">
    <source>
        <dbReference type="EMBL" id="MPC17563.1"/>
    </source>
</evidence>
<dbReference type="EMBL" id="VSRR010000600">
    <property type="protein sequence ID" value="MPC17563.1"/>
    <property type="molecule type" value="Genomic_DNA"/>
</dbReference>
<feature type="compositionally biased region" description="Low complexity" evidence="1">
    <location>
        <begin position="44"/>
        <end position="55"/>
    </location>
</feature>
<sequence>MSAAAAVVRPGTAVQGADNTCSSEGSSRAPISGFPSLRPEVEGSTSASAQTVTSQPRPSRDPSSLRFLSSVLVPKPCFLQSTYLALVTSARKFWSVAGAGRRLIRTRDIKASRASAASVGPPVLAVFHSVLTSSVCSIGWDVVEEEQPTLLNSRLPLRSPSTQLI</sequence>
<protein>
    <submittedName>
        <fullName evidence="2">Uncharacterized protein</fullName>
    </submittedName>
</protein>
<gene>
    <name evidence="2" type="ORF">E2C01_010424</name>
</gene>
<name>A0A5B7D8L1_PORTR</name>
<comment type="caution">
    <text evidence="2">The sequence shown here is derived from an EMBL/GenBank/DDBJ whole genome shotgun (WGS) entry which is preliminary data.</text>
</comment>
<evidence type="ECO:0000313" key="3">
    <source>
        <dbReference type="Proteomes" id="UP000324222"/>
    </source>
</evidence>
<evidence type="ECO:0000256" key="1">
    <source>
        <dbReference type="SAM" id="MobiDB-lite"/>
    </source>
</evidence>
<feature type="compositionally biased region" description="Polar residues" evidence="1">
    <location>
        <begin position="17"/>
        <end position="26"/>
    </location>
</feature>
<proteinExistence type="predicted"/>
<reference evidence="2 3" key="1">
    <citation type="submission" date="2019-05" db="EMBL/GenBank/DDBJ databases">
        <title>Another draft genome of Portunus trituberculatus and its Hox gene families provides insights of decapod evolution.</title>
        <authorList>
            <person name="Jeong J.-H."/>
            <person name="Song I."/>
            <person name="Kim S."/>
            <person name="Choi T."/>
            <person name="Kim D."/>
            <person name="Ryu S."/>
            <person name="Kim W."/>
        </authorList>
    </citation>
    <scope>NUCLEOTIDE SEQUENCE [LARGE SCALE GENOMIC DNA]</scope>
    <source>
        <tissue evidence="2">Muscle</tissue>
    </source>
</reference>
<feature type="region of interest" description="Disordered" evidence="1">
    <location>
        <begin position="1"/>
        <end position="62"/>
    </location>
</feature>
<accession>A0A5B7D8L1</accession>
<organism evidence="2 3">
    <name type="scientific">Portunus trituberculatus</name>
    <name type="common">Swimming crab</name>
    <name type="synonym">Neptunus trituberculatus</name>
    <dbReference type="NCBI Taxonomy" id="210409"/>
    <lineage>
        <taxon>Eukaryota</taxon>
        <taxon>Metazoa</taxon>
        <taxon>Ecdysozoa</taxon>
        <taxon>Arthropoda</taxon>
        <taxon>Crustacea</taxon>
        <taxon>Multicrustacea</taxon>
        <taxon>Malacostraca</taxon>
        <taxon>Eumalacostraca</taxon>
        <taxon>Eucarida</taxon>
        <taxon>Decapoda</taxon>
        <taxon>Pleocyemata</taxon>
        <taxon>Brachyura</taxon>
        <taxon>Eubrachyura</taxon>
        <taxon>Portunoidea</taxon>
        <taxon>Portunidae</taxon>
        <taxon>Portuninae</taxon>
        <taxon>Portunus</taxon>
    </lineage>
</organism>